<dbReference type="GO" id="GO:0046872">
    <property type="term" value="F:metal ion binding"/>
    <property type="evidence" value="ECO:0007669"/>
    <property type="project" value="UniProtKB-KW"/>
</dbReference>
<dbReference type="HOGENOM" id="CLU_050833_0_2_10"/>
<dbReference type="InterPro" id="IPR029044">
    <property type="entry name" value="Nucleotide-diphossugar_trans"/>
</dbReference>
<keyword evidence="5" id="KW-1185">Reference proteome</keyword>
<dbReference type="GeneID" id="86050544"/>
<dbReference type="EMBL" id="AFBN01000096">
    <property type="protein sequence ID" value="EGF51927.1"/>
    <property type="molecule type" value="Genomic_DNA"/>
</dbReference>
<organism evidence="4 5">
    <name type="scientific">Bacteroides fluxus YIT 12057</name>
    <dbReference type="NCBI Taxonomy" id="763034"/>
    <lineage>
        <taxon>Bacteria</taxon>
        <taxon>Pseudomonadati</taxon>
        <taxon>Bacteroidota</taxon>
        <taxon>Bacteroidia</taxon>
        <taxon>Bacteroidales</taxon>
        <taxon>Bacteroidaceae</taxon>
        <taxon>Bacteroides</taxon>
    </lineage>
</organism>
<dbReference type="eggNOG" id="COG1442">
    <property type="taxonomic scope" value="Bacteria"/>
</dbReference>
<reference evidence="4" key="1">
    <citation type="submission" date="2011-02" db="EMBL/GenBank/DDBJ databases">
        <authorList>
            <person name="Weinstock G."/>
            <person name="Sodergren E."/>
            <person name="Clifton S."/>
            <person name="Fulton L."/>
            <person name="Fulton B."/>
            <person name="Courtney L."/>
            <person name="Fronick C."/>
            <person name="Harrison M."/>
            <person name="Strong C."/>
            <person name="Farmer C."/>
            <person name="Delahaunty K."/>
            <person name="Markovic C."/>
            <person name="Hall O."/>
            <person name="Minx P."/>
            <person name="Tomlinson C."/>
            <person name="Mitreva M."/>
            <person name="Hou S."/>
            <person name="Chen J."/>
            <person name="Wollam A."/>
            <person name="Pepin K.H."/>
            <person name="Johnson M."/>
            <person name="Bhonagiri V."/>
            <person name="Zhang X."/>
            <person name="Suruliraj S."/>
            <person name="Warren W."/>
            <person name="Chinwalla A."/>
            <person name="Mardis E.R."/>
            <person name="Wilson R.K."/>
        </authorList>
    </citation>
    <scope>NUCLEOTIDE SEQUENCE [LARGE SCALE GENOMIC DNA]</scope>
    <source>
        <strain evidence="4">YIT 12057</strain>
    </source>
</reference>
<dbReference type="InterPro" id="IPR002495">
    <property type="entry name" value="Glyco_trans_8"/>
</dbReference>
<dbReference type="Pfam" id="PF01501">
    <property type="entry name" value="Glyco_transf_8"/>
    <property type="match status" value="1"/>
</dbReference>
<dbReference type="STRING" id="763034.HMPREF9446_03134"/>
<dbReference type="SUPFAM" id="SSF53448">
    <property type="entry name" value="Nucleotide-diphospho-sugar transferases"/>
    <property type="match status" value="1"/>
</dbReference>
<dbReference type="PANTHER" id="PTHR13778">
    <property type="entry name" value="GLYCOSYLTRANSFERASE 8 DOMAIN-CONTAINING PROTEIN"/>
    <property type="match status" value="1"/>
</dbReference>
<evidence type="ECO:0000313" key="5">
    <source>
        <dbReference type="Proteomes" id="UP000003416"/>
    </source>
</evidence>
<keyword evidence="2 4" id="KW-0808">Transferase</keyword>
<evidence type="ECO:0000256" key="3">
    <source>
        <dbReference type="ARBA" id="ARBA00022723"/>
    </source>
</evidence>
<dbReference type="Gene3D" id="3.90.550.10">
    <property type="entry name" value="Spore Coat Polysaccharide Biosynthesis Protein SpsA, Chain A"/>
    <property type="match status" value="1"/>
</dbReference>
<evidence type="ECO:0000256" key="2">
    <source>
        <dbReference type="ARBA" id="ARBA00022679"/>
    </source>
</evidence>
<dbReference type="CDD" id="cd04194">
    <property type="entry name" value="GT8_A4GalT_like"/>
    <property type="match status" value="1"/>
</dbReference>
<dbReference type="AlphaFoldDB" id="F3PWJ8"/>
<dbReference type="Proteomes" id="UP000003416">
    <property type="component" value="Unassembled WGS sequence"/>
</dbReference>
<name>F3PWJ8_9BACE</name>
<gene>
    <name evidence="4" type="ORF">HMPREF9446_03134</name>
</gene>
<dbReference type="GO" id="GO:0016757">
    <property type="term" value="F:glycosyltransferase activity"/>
    <property type="evidence" value="ECO:0007669"/>
    <property type="project" value="UniProtKB-KW"/>
</dbReference>
<dbReference type="PANTHER" id="PTHR13778:SF47">
    <property type="entry name" value="LIPOPOLYSACCHARIDE 1,3-GALACTOSYLTRANSFERASE"/>
    <property type="match status" value="1"/>
</dbReference>
<proteinExistence type="predicted"/>
<evidence type="ECO:0000256" key="1">
    <source>
        <dbReference type="ARBA" id="ARBA00022676"/>
    </source>
</evidence>
<sequence>MEKEVIQIVCNIDTSYVKYCIVMLTSLLENNKNERICVHLIASELTDEARIEILEVVEGKYGQTICFYLIGEEILQDCSIYGDSHISLATYYRIFLCSILPADLSKALYLDCDLVVLGSINELWNTDISQYAVACVEDMWSGKPDNYERLHYASSDSYFNAGVLLVNLDYWRELDFEGLAMAYIKAHHSELVFNDQDVLNALLHDRKLFLPFRWNVQDGFLRRKRRIRQESIAMLDEELKSPVIIHYTGGKKPWQYKSVHPYKSFYYFYLDKTRWRGERPVVPFSYKSKLALDKFLCFCKLAKPKYLKPAVLCVEN</sequence>
<comment type="caution">
    <text evidence="4">The sequence shown here is derived from an EMBL/GenBank/DDBJ whole genome shotgun (WGS) entry which is preliminary data.</text>
</comment>
<keyword evidence="3" id="KW-0479">Metal-binding</keyword>
<protein>
    <submittedName>
        <fullName evidence="4">Glycosyltransferase, family 8</fullName>
    </submittedName>
</protein>
<dbReference type="InterPro" id="IPR050748">
    <property type="entry name" value="Glycosyltrans_8_dom-fam"/>
</dbReference>
<evidence type="ECO:0000313" key="4">
    <source>
        <dbReference type="EMBL" id="EGF51927.1"/>
    </source>
</evidence>
<dbReference type="RefSeq" id="WP_009126355.1">
    <property type="nucleotide sequence ID" value="NZ_GL882689.1"/>
</dbReference>
<keyword evidence="1" id="KW-0328">Glycosyltransferase</keyword>
<accession>F3PWJ8</accession>